<comment type="caution">
    <text evidence="2">The sequence shown here is derived from an EMBL/GenBank/DDBJ whole genome shotgun (WGS) entry which is preliminary data.</text>
</comment>
<evidence type="ECO:0000256" key="1">
    <source>
        <dbReference type="SAM" id="MobiDB-lite"/>
    </source>
</evidence>
<accession>A0A7K2ITX5</accession>
<sequence>MTPLSGRAFGETTLTASEPSWPHDDISTALPHAKRRVHVKDPLTMPQQSSAPTADRPTAVGHAPRPRTAPVSLDGIGDVVDAGRSSGYAHLDARGLPTLGQVVTAARAAAASLHRPTLWPSRRGSWQPAPRSTRRRVGGRFRVTTVALEPNGFVPGPVPRSEGPHALEVLCLVRGRAHLIAAEADGRMLSATELAIDRARVVGGGGGERRHLVNTGDEIAVLVRVTA</sequence>
<evidence type="ECO:0000313" key="3">
    <source>
        <dbReference type="Proteomes" id="UP000467124"/>
    </source>
</evidence>
<name>A0A7K2ITX5_9ACTN</name>
<evidence type="ECO:0000313" key="2">
    <source>
        <dbReference type="EMBL" id="MYR33383.1"/>
    </source>
</evidence>
<dbReference type="Proteomes" id="UP000467124">
    <property type="component" value="Unassembled WGS sequence"/>
</dbReference>
<gene>
    <name evidence="2" type="ORF">GTW20_14205</name>
</gene>
<proteinExistence type="predicted"/>
<protein>
    <recommendedName>
        <fullName evidence="4">Cupin domain-containing protein</fullName>
    </recommendedName>
</protein>
<dbReference type="EMBL" id="WWHY01000001">
    <property type="protein sequence ID" value="MYR33383.1"/>
    <property type="molecule type" value="Genomic_DNA"/>
</dbReference>
<feature type="region of interest" description="Disordered" evidence="1">
    <location>
        <begin position="43"/>
        <end position="74"/>
    </location>
</feature>
<reference evidence="2 3" key="1">
    <citation type="journal article" date="2019" name="Nat. Commun.">
        <title>The antimicrobial potential of Streptomyces from insect microbiomes.</title>
        <authorList>
            <person name="Chevrette M.G."/>
            <person name="Carlson C.M."/>
            <person name="Ortega H.E."/>
            <person name="Thomas C."/>
            <person name="Ananiev G.E."/>
            <person name="Barns K.J."/>
            <person name="Book A.J."/>
            <person name="Cagnazzo J."/>
            <person name="Carlos C."/>
            <person name="Flanigan W."/>
            <person name="Grubbs K.J."/>
            <person name="Horn H.A."/>
            <person name="Hoffmann F.M."/>
            <person name="Klassen J.L."/>
            <person name="Knack J.J."/>
            <person name="Lewin G.R."/>
            <person name="McDonald B.R."/>
            <person name="Muller L."/>
            <person name="Melo W.G.P."/>
            <person name="Pinto-Tomas A.A."/>
            <person name="Schmitz A."/>
            <person name="Wendt-Pienkowski E."/>
            <person name="Wildman S."/>
            <person name="Zhao M."/>
            <person name="Zhang F."/>
            <person name="Bugni T.S."/>
            <person name="Andes D.R."/>
            <person name="Pupo M.T."/>
            <person name="Currie C.R."/>
        </authorList>
    </citation>
    <scope>NUCLEOTIDE SEQUENCE [LARGE SCALE GENOMIC DNA]</scope>
    <source>
        <strain evidence="2 3">SID5840</strain>
    </source>
</reference>
<feature type="region of interest" description="Disordered" evidence="1">
    <location>
        <begin position="1"/>
        <end position="27"/>
    </location>
</feature>
<dbReference type="AlphaFoldDB" id="A0A7K2ITX5"/>
<organism evidence="2 3">
    <name type="scientific">Nocardiopsis alba</name>
    <dbReference type="NCBI Taxonomy" id="53437"/>
    <lineage>
        <taxon>Bacteria</taxon>
        <taxon>Bacillati</taxon>
        <taxon>Actinomycetota</taxon>
        <taxon>Actinomycetes</taxon>
        <taxon>Streptosporangiales</taxon>
        <taxon>Nocardiopsidaceae</taxon>
        <taxon>Nocardiopsis</taxon>
    </lineage>
</organism>
<evidence type="ECO:0008006" key="4">
    <source>
        <dbReference type="Google" id="ProtNLM"/>
    </source>
</evidence>
<dbReference type="RefSeq" id="WP_161111167.1">
    <property type="nucleotide sequence ID" value="NZ_WWHY01000001.1"/>
</dbReference>